<feature type="domain" description="GH18" evidence="9">
    <location>
        <begin position="68"/>
        <end position="386"/>
    </location>
</feature>
<dbReference type="CDD" id="cd02876">
    <property type="entry name" value="GH18_SI-CLP"/>
    <property type="match status" value="1"/>
</dbReference>
<keyword evidence="5 8" id="KW-0732">Signal</keyword>
<dbReference type="GO" id="GO:0005975">
    <property type="term" value="P:carbohydrate metabolic process"/>
    <property type="evidence" value="ECO:0007669"/>
    <property type="project" value="InterPro"/>
</dbReference>
<dbReference type="GO" id="GO:0012505">
    <property type="term" value="C:endomembrane system"/>
    <property type="evidence" value="ECO:0007669"/>
    <property type="project" value="TreeGrafter"/>
</dbReference>
<dbReference type="Gene3D" id="3.10.50.10">
    <property type="match status" value="1"/>
</dbReference>
<dbReference type="GeneID" id="111253798"/>
<dbReference type="PANTHER" id="PTHR46066">
    <property type="entry name" value="CHITINASE DOMAIN-CONTAINING PROTEIN 1 FAMILY MEMBER"/>
    <property type="match status" value="1"/>
</dbReference>
<keyword evidence="6" id="KW-0458">Lysosome</keyword>
<dbReference type="GO" id="GO:0008061">
    <property type="term" value="F:chitin binding"/>
    <property type="evidence" value="ECO:0007669"/>
    <property type="project" value="InterPro"/>
</dbReference>
<evidence type="ECO:0000259" key="9">
    <source>
        <dbReference type="PROSITE" id="PS51910"/>
    </source>
</evidence>
<organism evidence="10 11">
    <name type="scientific">Varroa destructor</name>
    <name type="common">Honeybee mite</name>
    <dbReference type="NCBI Taxonomy" id="109461"/>
    <lineage>
        <taxon>Eukaryota</taxon>
        <taxon>Metazoa</taxon>
        <taxon>Ecdysozoa</taxon>
        <taxon>Arthropoda</taxon>
        <taxon>Chelicerata</taxon>
        <taxon>Arachnida</taxon>
        <taxon>Acari</taxon>
        <taxon>Parasitiformes</taxon>
        <taxon>Mesostigmata</taxon>
        <taxon>Gamasina</taxon>
        <taxon>Dermanyssoidea</taxon>
        <taxon>Varroidae</taxon>
        <taxon>Varroa</taxon>
    </lineage>
</organism>
<dbReference type="GO" id="GO:0005576">
    <property type="term" value="C:extracellular region"/>
    <property type="evidence" value="ECO:0007669"/>
    <property type="project" value="UniProtKB-SubCell"/>
</dbReference>
<dbReference type="Pfam" id="PF00704">
    <property type="entry name" value="Glyco_hydro_18"/>
    <property type="match status" value="1"/>
</dbReference>
<feature type="chain" id="PRO_5029887984" description="Chitinase domain-containing protein 1" evidence="8">
    <location>
        <begin position="16"/>
        <end position="386"/>
    </location>
</feature>
<protein>
    <recommendedName>
        <fullName evidence="7">Chitinase domain-containing protein 1</fullName>
    </recommendedName>
</protein>
<dbReference type="RefSeq" id="XP_022669527.1">
    <property type="nucleotide sequence ID" value="XM_022813792.1"/>
</dbReference>
<evidence type="ECO:0000256" key="5">
    <source>
        <dbReference type="ARBA" id="ARBA00022729"/>
    </source>
</evidence>
<proteinExistence type="inferred from homology"/>
<dbReference type="GO" id="GO:0070492">
    <property type="term" value="F:oligosaccharide binding"/>
    <property type="evidence" value="ECO:0007669"/>
    <property type="project" value="TreeGrafter"/>
</dbReference>
<evidence type="ECO:0000256" key="6">
    <source>
        <dbReference type="ARBA" id="ARBA00023228"/>
    </source>
</evidence>
<dbReference type="InterPro" id="IPR011583">
    <property type="entry name" value="Chitinase_II/V-like_cat"/>
</dbReference>
<dbReference type="OrthoDB" id="10254444at2759"/>
<dbReference type="KEGG" id="vde:111253798"/>
<dbReference type="AlphaFoldDB" id="A0A7M7ME13"/>
<dbReference type="PROSITE" id="PS51910">
    <property type="entry name" value="GH18_2"/>
    <property type="match status" value="1"/>
</dbReference>
<feature type="signal peptide" evidence="8">
    <location>
        <begin position="1"/>
        <end position="15"/>
    </location>
</feature>
<comment type="similarity">
    <text evidence="3">Belongs to the glycosyl hydrolase 18 family.</text>
</comment>
<dbReference type="FunCoup" id="A0A7M7ME13">
    <property type="interactions" value="733"/>
</dbReference>
<accession>A0A7M7ME13</accession>
<name>A0A7M7ME13_VARDE</name>
<evidence type="ECO:0000256" key="4">
    <source>
        <dbReference type="ARBA" id="ARBA00022525"/>
    </source>
</evidence>
<dbReference type="FunFam" id="3.20.20.80:FF:000028">
    <property type="entry name" value="Chitinase domain-containing protein 1"/>
    <property type="match status" value="1"/>
</dbReference>
<reference evidence="10" key="1">
    <citation type="submission" date="2021-01" db="UniProtKB">
        <authorList>
            <consortium name="EnsemblMetazoa"/>
        </authorList>
    </citation>
    <scope>IDENTIFICATION</scope>
</reference>
<evidence type="ECO:0000256" key="8">
    <source>
        <dbReference type="SAM" id="SignalP"/>
    </source>
</evidence>
<evidence type="ECO:0000256" key="1">
    <source>
        <dbReference type="ARBA" id="ARBA00004371"/>
    </source>
</evidence>
<evidence type="ECO:0000313" key="10">
    <source>
        <dbReference type="EnsemblMetazoa" id="XP_022669527"/>
    </source>
</evidence>
<dbReference type="SMART" id="SM00636">
    <property type="entry name" value="Glyco_18"/>
    <property type="match status" value="1"/>
</dbReference>
<dbReference type="EnsemblMetazoa" id="XM_022813792">
    <property type="protein sequence ID" value="XP_022669527"/>
    <property type="gene ID" value="LOC111253798"/>
</dbReference>
<dbReference type="GO" id="GO:0005764">
    <property type="term" value="C:lysosome"/>
    <property type="evidence" value="ECO:0007669"/>
    <property type="project" value="UniProtKB-SubCell"/>
</dbReference>
<dbReference type="Gene3D" id="3.20.20.80">
    <property type="entry name" value="Glycosidases"/>
    <property type="match status" value="1"/>
</dbReference>
<dbReference type="OMA" id="YSINERI"/>
<dbReference type="FunFam" id="3.10.50.10:FF:000002">
    <property type="entry name" value="Chitinase domain-containing protein 1"/>
    <property type="match status" value="1"/>
</dbReference>
<sequence length="386" mass="43719">MRFLLHSVLLSVATCQLSSKSREVNPAKPGEESVFDRGLVTEKVTWKSIVKYRNAYSTSLAQHRNFSGDVLAYVTPWNNHGYDVAKTFGSKFTQISPVWLQLRYDSSSAFVISGRHDIDSGWIRDVRDTGAKMLPRVLFEGWTPQQIRDLSMSSGKLVTLGKVLTKFARENNFDGYVFELWSHYSYGGRLTDVLIAIIRGLYSSLQNDSLSLVLVIPPPLYDDIPGMFSRDHFDNLKDHVTSFSLMTYDYSNPQRPGPNAPLSWMRQCVEHLVPGSISEDQNVAKYRGKILLGLNFYGYDYTAQGASSAILGNHFAEMLQKFKPKISWSDQFAEHYVQIRGSEGHHMVFFPTLKSISSRIDLATKLGTGLSIWEIGQGMDYFYDLL</sequence>
<dbReference type="Proteomes" id="UP000594260">
    <property type="component" value="Unplaced"/>
</dbReference>
<evidence type="ECO:0000256" key="2">
    <source>
        <dbReference type="ARBA" id="ARBA00004613"/>
    </source>
</evidence>
<evidence type="ECO:0000256" key="7">
    <source>
        <dbReference type="ARBA" id="ARBA00040976"/>
    </source>
</evidence>
<dbReference type="InterPro" id="IPR001223">
    <property type="entry name" value="Glyco_hydro18_cat"/>
</dbReference>
<dbReference type="PANTHER" id="PTHR46066:SF2">
    <property type="entry name" value="CHITINASE DOMAIN-CONTAINING PROTEIN 1"/>
    <property type="match status" value="1"/>
</dbReference>
<comment type="subcellular location">
    <subcellularLocation>
        <location evidence="1">Lysosome</location>
    </subcellularLocation>
    <subcellularLocation>
        <location evidence="2">Secreted</location>
    </subcellularLocation>
</comment>
<evidence type="ECO:0000313" key="11">
    <source>
        <dbReference type="Proteomes" id="UP000594260"/>
    </source>
</evidence>
<dbReference type="SUPFAM" id="SSF51445">
    <property type="entry name" value="(Trans)glycosidases"/>
    <property type="match status" value="1"/>
</dbReference>
<dbReference type="InParanoid" id="A0A7M7ME13"/>
<keyword evidence="11" id="KW-1185">Reference proteome</keyword>
<keyword evidence="4" id="KW-0964">Secreted</keyword>
<dbReference type="InterPro" id="IPR029070">
    <property type="entry name" value="Chitinase_insertion_sf"/>
</dbReference>
<dbReference type="InterPro" id="IPR017853">
    <property type="entry name" value="GH"/>
</dbReference>
<evidence type="ECO:0000256" key="3">
    <source>
        <dbReference type="ARBA" id="ARBA00009336"/>
    </source>
</evidence>